<dbReference type="OMA" id="SNICHFS"/>
<sequence length="205" mass="22272">MGLMSSSNICHFSDSAKKGSAEDNSNASGVTGWHGSACGGPPGYPGILPVQISVGDVNSLRCSWFSKHEAEIAREWQVSCREEGSGAVSRIPRTCPAVSFPENRTTGNLHREEEKHLWREGVPIGKNFFLALRAAWRGGGSSHQRPVPPPVAEEDLDESLIERAIAETVGQPLRPPVPLSFMVNNILVPQWVVDGLYDAPSVYRN</sequence>
<organism evidence="1 2">
    <name type="scientific">Trypanosoma congolense (strain IL3000)</name>
    <dbReference type="NCBI Taxonomy" id="1068625"/>
    <lineage>
        <taxon>Eukaryota</taxon>
        <taxon>Discoba</taxon>
        <taxon>Euglenozoa</taxon>
        <taxon>Kinetoplastea</taxon>
        <taxon>Metakinetoplastina</taxon>
        <taxon>Trypanosomatida</taxon>
        <taxon>Trypanosomatidae</taxon>
        <taxon>Trypanosoma</taxon>
        <taxon>Nannomonas</taxon>
    </lineage>
</organism>
<name>F9W3C4_TRYCI</name>
<protein>
    <submittedName>
        <fullName evidence="1">WGS project CAEQ00000000 data, annotated contig 103</fullName>
    </submittedName>
</protein>
<reference evidence="1 2" key="2">
    <citation type="journal article" date="2012" name="Proc. Natl. Acad. Sci. U.S.A.">
        <title>Antigenic diversity is generated by distinct evolutionary mechanisms in African trypanosome species.</title>
        <authorList>
            <person name="Jackson A.P."/>
            <person name="Berry A."/>
            <person name="Aslett M."/>
            <person name="Allison H.C."/>
            <person name="Burton P."/>
            <person name="Vavrova-Anderson J."/>
            <person name="Brown R."/>
            <person name="Browne H."/>
            <person name="Corton N."/>
            <person name="Hauser H."/>
            <person name="Gamble J."/>
            <person name="Gilderthorp R."/>
            <person name="Marcello L."/>
            <person name="McQuillan J."/>
            <person name="Otto T.D."/>
            <person name="Quail M.A."/>
            <person name="Sanders M.J."/>
            <person name="van Tonder A."/>
            <person name="Ginger M.L."/>
            <person name="Field M.C."/>
            <person name="Barry J.D."/>
            <person name="Hertz-Fowler C."/>
            <person name="Berriman M."/>
        </authorList>
    </citation>
    <scope>NUCLEOTIDE SEQUENCE [LARGE SCALE GENOMIC DNA]</scope>
    <source>
        <strain evidence="1 2">IL3000</strain>
    </source>
</reference>
<dbReference type="VEuPathDB" id="TriTrypDB:TcIL3000_0_02840"/>
<keyword evidence="2" id="KW-1185">Reference proteome</keyword>
<dbReference type="EMBL" id="CAEQ01000392">
    <property type="protein sequence ID" value="CCD11634.1"/>
    <property type="molecule type" value="Genomic_DNA"/>
</dbReference>
<reference evidence="2" key="1">
    <citation type="submission" date="2011-07" db="EMBL/GenBank/DDBJ databases">
        <title>Divergent evolution of antigenic variation in African trypanosomes.</title>
        <authorList>
            <person name="Jackson A.P."/>
            <person name="Berry A."/>
            <person name="Allison H.C."/>
            <person name="Burton P."/>
            <person name="Anderson J."/>
            <person name="Aslett M."/>
            <person name="Brown R."/>
            <person name="Corton N."/>
            <person name="Harris D."/>
            <person name="Hauser H."/>
            <person name="Gamble J."/>
            <person name="Gilderthorp R."/>
            <person name="McQuillan J."/>
            <person name="Quail M.A."/>
            <person name="Sanders M."/>
            <person name="Van Tonder A."/>
            <person name="Ginger M.L."/>
            <person name="Donelson J.E."/>
            <person name="Field M.C."/>
            <person name="Barry J.D."/>
            <person name="Berriman M."/>
            <person name="Hertz-Fowler C."/>
        </authorList>
    </citation>
    <scope>NUCLEOTIDE SEQUENCE [LARGE SCALE GENOMIC DNA]</scope>
    <source>
        <strain evidence="2">IL3000</strain>
    </source>
</reference>
<comment type="caution">
    <text evidence="1">The sequence shown here is derived from an EMBL/GenBank/DDBJ whole genome shotgun (WGS) entry which is preliminary data.</text>
</comment>
<accession>F9W3C4</accession>
<dbReference type="AlphaFoldDB" id="F9W3C4"/>
<proteinExistence type="predicted"/>
<gene>
    <name evidence="1" type="ORF">TCIL3000_0_02840</name>
</gene>
<dbReference type="Proteomes" id="UP000000702">
    <property type="component" value="Unassembled WGS sequence"/>
</dbReference>
<evidence type="ECO:0000313" key="2">
    <source>
        <dbReference type="Proteomes" id="UP000000702"/>
    </source>
</evidence>
<evidence type="ECO:0000313" key="1">
    <source>
        <dbReference type="EMBL" id="CCD11634.1"/>
    </source>
</evidence>